<dbReference type="InParanoid" id="A0A2K1L4C9"/>
<keyword evidence="3" id="KW-1185">Reference proteome</keyword>
<evidence type="ECO:0000313" key="1">
    <source>
        <dbReference type="EMBL" id="PNR60884.1"/>
    </source>
</evidence>
<organism evidence="1">
    <name type="scientific">Physcomitrium patens</name>
    <name type="common">Spreading-leaved earth moss</name>
    <name type="synonym">Physcomitrella patens</name>
    <dbReference type="NCBI Taxonomy" id="3218"/>
    <lineage>
        <taxon>Eukaryota</taxon>
        <taxon>Viridiplantae</taxon>
        <taxon>Streptophyta</taxon>
        <taxon>Embryophyta</taxon>
        <taxon>Bryophyta</taxon>
        <taxon>Bryophytina</taxon>
        <taxon>Bryopsida</taxon>
        <taxon>Funariidae</taxon>
        <taxon>Funariales</taxon>
        <taxon>Funariaceae</taxon>
        <taxon>Physcomitrium</taxon>
    </lineage>
</organism>
<reference evidence="1 3" key="2">
    <citation type="journal article" date="2018" name="Plant J.">
        <title>The Physcomitrella patens chromosome-scale assembly reveals moss genome structure and evolution.</title>
        <authorList>
            <person name="Lang D."/>
            <person name="Ullrich K.K."/>
            <person name="Murat F."/>
            <person name="Fuchs J."/>
            <person name="Jenkins J."/>
            <person name="Haas F.B."/>
            <person name="Piednoel M."/>
            <person name="Gundlach H."/>
            <person name="Van Bel M."/>
            <person name="Meyberg R."/>
            <person name="Vives C."/>
            <person name="Morata J."/>
            <person name="Symeonidi A."/>
            <person name="Hiss M."/>
            <person name="Muchero W."/>
            <person name="Kamisugi Y."/>
            <person name="Saleh O."/>
            <person name="Blanc G."/>
            <person name="Decker E.L."/>
            <person name="van Gessel N."/>
            <person name="Grimwood J."/>
            <person name="Hayes R.D."/>
            <person name="Graham S.W."/>
            <person name="Gunter L.E."/>
            <person name="McDaniel S.F."/>
            <person name="Hoernstein S.N.W."/>
            <person name="Larsson A."/>
            <person name="Li F.W."/>
            <person name="Perroud P.F."/>
            <person name="Phillips J."/>
            <person name="Ranjan P."/>
            <person name="Rokshar D.S."/>
            <person name="Rothfels C.J."/>
            <person name="Schneider L."/>
            <person name="Shu S."/>
            <person name="Stevenson D.W."/>
            <person name="Thummler F."/>
            <person name="Tillich M."/>
            <person name="Villarreal Aguilar J.C."/>
            <person name="Widiez T."/>
            <person name="Wong G.K."/>
            <person name="Wymore A."/>
            <person name="Zhang Y."/>
            <person name="Zimmer A.D."/>
            <person name="Quatrano R.S."/>
            <person name="Mayer K.F.X."/>
            <person name="Goodstein D."/>
            <person name="Casacuberta J.M."/>
            <person name="Vandepoele K."/>
            <person name="Reski R."/>
            <person name="Cuming A.C."/>
            <person name="Tuskan G.A."/>
            <person name="Maumus F."/>
            <person name="Salse J."/>
            <person name="Schmutz J."/>
            <person name="Rensing S.A."/>
        </authorList>
    </citation>
    <scope>NUCLEOTIDE SEQUENCE [LARGE SCALE GENOMIC DNA]</scope>
    <source>
        <strain evidence="2 3">cv. Gransden 2004</strain>
    </source>
</reference>
<name>A0A2K1L4C9_PHYPA</name>
<evidence type="ECO:0000313" key="2">
    <source>
        <dbReference type="EnsemblPlants" id="Pp3c2_35720V3.1"/>
    </source>
</evidence>
<accession>A0A2K1L4C9</accession>
<gene>
    <name evidence="1" type="ORF">PHYPA_003677</name>
</gene>
<reference evidence="2" key="3">
    <citation type="submission" date="2020-12" db="UniProtKB">
        <authorList>
            <consortium name="EnsemblPlants"/>
        </authorList>
    </citation>
    <scope>IDENTIFICATION</scope>
</reference>
<evidence type="ECO:0000313" key="3">
    <source>
        <dbReference type="Proteomes" id="UP000006727"/>
    </source>
</evidence>
<reference evidence="1 3" key="1">
    <citation type="journal article" date="2008" name="Science">
        <title>The Physcomitrella genome reveals evolutionary insights into the conquest of land by plants.</title>
        <authorList>
            <person name="Rensing S."/>
            <person name="Lang D."/>
            <person name="Zimmer A."/>
            <person name="Terry A."/>
            <person name="Salamov A."/>
            <person name="Shapiro H."/>
            <person name="Nishiyama T."/>
            <person name="Perroud P.-F."/>
            <person name="Lindquist E."/>
            <person name="Kamisugi Y."/>
            <person name="Tanahashi T."/>
            <person name="Sakakibara K."/>
            <person name="Fujita T."/>
            <person name="Oishi K."/>
            <person name="Shin-I T."/>
            <person name="Kuroki Y."/>
            <person name="Toyoda A."/>
            <person name="Suzuki Y."/>
            <person name="Hashimoto A."/>
            <person name="Yamaguchi K."/>
            <person name="Sugano A."/>
            <person name="Kohara Y."/>
            <person name="Fujiyama A."/>
            <person name="Anterola A."/>
            <person name="Aoki S."/>
            <person name="Ashton N."/>
            <person name="Barbazuk W.B."/>
            <person name="Barker E."/>
            <person name="Bennetzen J."/>
            <person name="Bezanilla M."/>
            <person name="Blankenship R."/>
            <person name="Cho S.H."/>
            <person name="Dutcher S."/>
            <person name="Estelle M."/>
            <person name="Fawcett J.A."/>
            <person name="Gundlach H."/>
            <person name="Hanada K."/>
            <person name="Heyl A."/>
            <person name="Hicks K.A."/>
            <person name="Hugh J."/>
            <person name="Lohr M."/>
            <person name="Mayer K."/>
            <person name="Melkozernov A."/>
            <person name="Murata T."/>
            <person name="Nelson D."/>
            <person name="Pils B."/>
            <person name="Prigge M."/>
            <person name="Reiss B."/>
            <person name="Renner T."/>
            <person name="Rombauts S."/>
            <person name="Rushton P."/>
            <person name="Sanderfoot A."/>
            <person name="Schween G."/>
            <person name="Shiu S.-H."/>
            <person name="Stueber K."/>
            <person name="Theodoulou F.L."/>
            <person name="Tu H."/>
            <person name="Van de Peer Y."/>
            <person name="Verrier P.J."/>
            <person name="Waters E."/>
            <person name="Wood A."/>
            <person name="Yang L."/>
            <person name="Cove D."/>
            <person name="Cuming A."/>
            <person name="Hasebe M."/>
            <person name="Lucas S."/>
            <person name="Mishler D.B."/>
            <person name="Reski R."/>
            <person name="Grigoriev I."/>
            <person name="Quatrano R.S."/>
            <person name="Boore J.L."/>
        </authorList>
    </citation>
    <scope>NUCLEOTIDE SEQUENCE [LARGE SCALE GENOMIC DNA]</scope>
    <source>
        <strain evidence="2 3">cv. Gransden 2004</strain>
    </source>
</reference>
<dbReference type="AlphaFoldDB" id="A0A2K1L4C9"/>
<protein>
    <submittedName>
        <fullName evidence="1 2">Uncharacterized protein</fullName>
    </submittedName>
</protein>
<sequence length="51" mass="5900">MHIDKPLAEVSSVETVRSHAWTLENTVSKMTGEVWHPVSIIVIPRHQMQRH</sequence>
<dbReference type="EnsemblPlants" id="Pp3c2_35720V3.1">
    <property type="protein sequence ID" value="Pp3c2_35720V3.1"/>
    <property type="gene ID" value="Pp3c2_35720"/>
</dbReference>
<dbReference type="EMBL" id="ABEU02000002">
    <property type="protein sequence ID" value="PNR60884.1"/>
    <property type="molecule type" value="Genomic_DNA"/>
</dbReference>
<dbReference type="Gramene" id="Pp3c2_35720V3.1">
    <property type="protein sequence ID" value="Pp3c2_35720V3.1"/>
    <property type="gene ID" value="Pp3c2_35720"/>
</dbReference>
<dbReference type="Proteomes" id="UP000006727">
    <property type="component" value="Chromosome 2"/>
</dbReference>
<proteinExistence type="predicted"/>